<gene>
    <name evidence="1" type="ORF">NCTC10485_00404</name>
</gene>
<dbReference type="AlphaFoldDB" id="A0A3S4VDI8"/>
<proteinExistence type="predicted"/>
<protein>
    <submittedName>
        <fullName evidence="1">LpqE</fullName>
    </submittedName>
</protein>
<dbReference type="Pfam" id="PF04314">
    <property type="entry name" value="PCuAC"/>
    <property type="match status" value="1"/>
</dbReference>
<evidence type="ECO:0000313" key="2">
    <source>
        <dbReference type="Proteomes" id="UP000282551"/>
    </source>
</evidence>
<sequence>MISFDASRAFRARAGRRIGVATCAALGALAIAGCGAGQITDTATQEPAVNGTLVTLDNIAVRNIHIQAVETGDALQPGEDVDLIFTASNQSPEHGDRLVNITSEIGEVTFTGDGELPAGGVLVVGTPDGVEALEQIEPADTAEATVALTQPIRNGLTYAFTFEFERAGEATVSVPISAGLAPRREAH</sequence>
<dbReference type="Proteomes" id="UP000282551">
    <property type="component" value="Chromosome"/>
</dbReference>
<organism evidence="1 2">
    <name type="scientific">Mycolicibacterium chitae</name>
    <name type="common">Mycobacterium chitae</name>
    <dbReference type="NCBI Taxonomy" id="1792"/>
    <lineage>
        <taxon>Bacteria</taxon>
        <taxon>Bacillati</taxon>
        <taxon>Actinomycetota</taxon>
        <taxon>Actinomycetes</taxon>
        <taxon>Mycobacteriales</taxon>
        <taxon>Mycobacteriaceae</taxon>
        <taxon>Mycolicibacterium</taxon>
    </lineage>
</organism>
<evidence type="ECO:0000313" key="1">
    <source>
        <dbReference type="EMBL" id="VEG45073.1"/>
    </source>
</evidence>
<accession>A0A3S4VDI8</accession>
<reference evidence="1 2" key="1">
    <citation type="submission" date="2018-12" db="EMBL/GenBank/DDBJ databases">
        <authorList>
            <consortium name="Pathogen Informatics"/>
        </authorList>
    </citation>
    <scope>NUCLEOTIDE SEQUENCE [LARGE SCALE GENOMIC DNA]</scope>
    <source>
        <strain evidence="1 2">NCTC10485</strain>
    </source>
</reference>
<keyword evidence="2" id="KW-1185">Reference proteome</keyword>
<dbReference type="InterPro" id="IPR007410">
    <property type="entry name" value="LpqE-like"/>
</dbReference>
<name>A0A3S4VDI8_MYCCI</name>
<dbReference type="EMBL" id="LR134355">
    <property type="protein sequence ID" value="VEG45073.1"/>
    <property type="molecule type" value="Genomic_DNA"/>
</dbReference>